<reference evidence="1 2" key="1">
    <citation type="submission" date="2013-01" db="EMBL/GenBank/DDBJ databases">
        <authorList>
            <person name="Harkins D.M."/>
            <person name="Durkin A.S."/>
            <person name="Brinkac L.M."/>
            <person name="Haft D.H."/>
            <person name="Selengut J.D."/>
            <person name="Sanka R."/>
            <person name="DePew J."/>
            <person name="Purushe J."/>
            <person name="Galloway R.L."/>
            <person name="Vinetz J.M."/>
            <person name="Sutton G.G."/>
            <person name="Nierman W.C."/>
            <person name="Fouts D.E."/>
        </authorList>
    </citation>
    <scope>NUCLEOTIDE SEQUENCE [LARGE SCALE GENOMIC DNA]</scope>
    <source>
        <strain evidence="1 2">Sponselee CDC</strain>
    </source>
</reference>
<evidence type="ECO:0000313" key="2">
    <source>
        <dbReference type="Proteomes" id="UP000011873"/>
    </source>
</evidence>
<evidence type="ECO:0000313" key="1">
    <source>
        <dbReference type="EMBL" id="EMJ80880.1"/>
    </source>
</evidence>
<gene>
    <name evidence="1" type="ORF">LEP1GSC016_0028</name>
</gene>
<dbReference type="Proteomes" id="UP000011873">
    <property type="component" value="Unassembled WGS sequence"/>
</dbReference>
<protein>
    <submittedName>
        <fullName evidence="1">Uncharacterized protein</fullName>
    </submittedName>
</protein>
<dbReference type="AlphaFoldDB" id="M6C3S3"/>
<proteinExistence type="predicted"/>
<sequence>MQISEYGILYITCGSVLKRDFQKEKFLELTTCILKDTSR</sequence>
<name>M6C3S3_LEPBO</name>
<accession>M6C3S3</accession>
<dbReference type="PATRIC" id="fig|1218567.3.peg.2468"/>
<comment type="caution">
    <text evidence="1">The sequence shown here is derived from an EMBL/GenBank/DDBJ whole genome shotgun (WGS) entry which is preliminary data.</text>
</comment>
<dbReference type="EMBL" id="ANMU01000097">
    <property type="protein sequence ID" value="EMJ80880.1"/>
    <property type="molecule type" value="Genomic_DNA"/>
</dbReference>
<organism evidence="1 2">
    <name type="scientific">Leptospira borgpetersenii serovar Hardjo-bovis str. Sponselee</name>
    <dbReference type="NCBI Taxonomy" id="1303729"/>
    <lineage>
        <taxon>Bacteria</taxon>
        <taxon>Pseudomonadati</taxon>
        <taxon>Spirochaetota</taxon>
        <taxon>Spirochaetia</taxon>
        <taxon>Leptospirales</taxon>
        <taxon>Leptospiraceae</taxon>
        <taxon>Leptospira</taxon>
    </lineage>
</organism>